<evidence type="ECO:0000256" key="1">
    <source>
        <dbReference type="SAM" id="MobiDB-lite"/>
    </source>
</evidence>
<dbReference type="EMBL" id="JACXYU010000001">
    <property type="protein sequence ID" value="MBD3930866.1"/>
    <property type="molecule type" value="Genomic_DNA"/>
</dbReference>
<keyword evidence="3" id="KW-1185">Reference proteome</keyword>
<evidence type="ECO:0000313" key="3">
    <source>
        <dbReference type="Proteomes" id="UP000632289"/>
    </source>
</evidence>
<evidence type="ECO:0000313" key="2">
    <source>
        <dbReference type="EMBL" id="MBD3930866.1"/>
    </source>
</evidence>
<organism evidence="2 3">
    <name type="scientific">Streptomyces chumphonensis</name>
    <dbReference type="NCBI Taxonomy" id="1214925"/>
    <lineage>
        <taxon>Bacteria</taxon>
        <taxon>Bacillati</taxon>
        <taxon>Actinomycetota</taxon>
        <taxon>Actinomycetes</taxon>
        <taxon>Kitasatosporales</taxon>
        <taxon>Streptomycetaceae</taxon>
        <taxon>Streptomyces</taxon>
    </lineage>
</organism>
<sequence>MRTSWQADECTASDPGGAAGPTADTAAGRLLLALRHGNQLAFDTGLAELECDERTRDLVAALCRVAGDAVRRAHPAPEAGDRVLRRLAASAAAPPGERWVETDEDAAPHVAVLIEAVEQSDTEAVQDLVRATPDTTFVLGKLVHAVSLLLPAVPRPYLRRVLAELRDRDAAWSRAPQDIG</sequence>
<accession>A0A927EWD9</accession>
<name>A0A927EWD9_9ACTN</name>
<proteinExistence type="predicted"/>
<dbReference type="Proteomes" id="UP000632289">
    <property type="component" value="Unassembled WGS sequence"/>
</dbReference>
<dbReference type="AlphaFoldDB" id="A0A927EWD9"/>
<feature type="region of interest" description="Disordered" evidence="1">
    <location>
        <begin position="1"/>
        <end position="22"/>
    </location>
</feature>
<reference evidence="2" key="1">
    <citation type="submission" date="2020-09" db="EMBL/GenBank/DDBJ databases">
        <title>Secondary metabolite and genome analysis of marine Streptomyces chumphonensis KK1-2T.</title>
        <authorList>
            <person name="Phongsopitanun W."/>
            <person name="Kanchanasin P."/>
            <person name="Pittayakhajonwut P."/>
            <person name="Suwanborirux K."/>
            <person name="Tanasupawat S."/>
        </authorList>
    </citation>
    <scope>NUCLEOTIDE SEQUENCE</scope>
    <source>
        <strain evidence="2">KK1-2</strain>
    </source>
</reference>
<comment type="caution">
    <text evidence="2">The sequence shown here is derived from an EMBL/GenBank/DDBJ whole genome shotgun (WGS) entry which is preliminary data.</text>
</comment>
<protein>
    <submittedName>
        <fullName evidence="2">Uncharacterized protein</fullName>
    </submittedName>
</protein>
<gene>
    <name evidence="2" type="ORF">IF129_04715</name>
</gene>
<dbReference type="RefSeq" id="WP_191208085.1">
    <property type="nucleotide sequence ID" value="NZ_BAABKL010000039.1"/>
</dbReference>